<evidence type="ECO:0000256" key="1">
    <source>
        <dbReference type="SAM" id="SignalP"/>
    </source>
</evidence>
<dbReference type="SUPFAM" id="SSF49899">
    <property type="entry name" value="Concanavalin A-like lectins/glucanases"/>
    <property type="match status" value="1"/>
</dbReference>
<feature type="signal peptide" evidence="1">
    <location>
        <begin position="1"/>
        <end position="20"/>
    </location>
</feature>
<sequence length="161" mass="17376">LFIFFTSLVWCSFDSGLCSGWNQSSSDDFDWTLWSGSTPSSSTGPSSDQGGAGKYMYIETSSPRRPGDTAKLVFTVPNNGKTSCLSFYYHMYGATVGTLNVYSGNSKVLNISGYQNFNWIMVKRNIILNGLVTFEGIAGTSFTGDIAIDSVEINSGSCLGK</sequence>
<dbReference type="Pfam" id="PF00629">
    <property type="entry name" value="MAM"/>
    <property type="match status" value="1"/>
</dbReference>
<dbReference type="Gene3D" id="2.60.120.200">
    <property type="match status" value="1"/>
</dbReference>
<dbReference type="PANTHER" id="PTHR23282:SF146">
    <property type="entry name" value="RT07201P-RELATED"/>
    <property type="match status" value="1"/>
</dbReference>
<dbReference type="SMART" id="SM00137">
    <property type="entry name" value="MAM"/>
    <property type="match status" value="1"/>
</dbReference>
<feature type="non-terminal residue" evidence="3">
    <location>
        <position position="161"/>
    </location>
</feature>
<dbReference type="PROSITE" id="PS50060">
    <property type="entry name" value="MAM_2"/>
    <property type="match status" value="1"/>
</dbReference>
<dbReference type="EMBL" id="CALNXI010001706">
    <property type="protein sequence ID" value="CAH3175371.1"/>
    <property type="molecule type" value="Genomic_DNA"/>
</dbReference>
<dbReference type="InterPro" id="IPR000998">
    <property type="entry name" value="MAM_dom"/>
</dbReference>
<protein>
    <recommendedName>
        <fullName evidence="2">MAM domain-containing protein</fullName>
    </recommendedName>
</protein>
<evidence type="ECO:0000313" key="3">
    <source>
        <dbReference type="EMBL" id="CAH3175371.1"/>
    </source>
</evidence>
<evidence type="ECO:0000313" key="4">
    <source>
        <dbReference type="Proteomes" id="UP001159427"/>
    </source>
</evidence>
<feature type="non-terminal residue" evidence="3">
    <location>
        <position position="1"/>
    </location>
</feature>
<organism evidence="3 4">
    <name type="scientific">Porites evermanni</name>
    <dbReference type="NCBI Taxonomy" id="104178"/>
    <lineage>
        <taxon>Eukaryota</taxon>
        <taxon>Metazoa</taxon>
        <taxon>Cnidaria</taxon>
        <taxon>Anthozoa</taxon>
        <taxon>Hexacorallia</taxon>
        <taxon>Scleractinia</taxon>
        <taxon>Fungiina</taxon>
        <taxon>Poritidae</taxon>
        <taxon>Porites</taxon>
    </lineage>
</organism>
<feature type="domain" description="MAM" evidence="2">
    <location>
        <begin position="9"/>
        <end position="160"/>
    </location>
</feature>
<gene>
    <name evidence="3" type="ORF">PEVE_00010108</name>
</gene>
<name>A0ABN8R8X8_9CNID</name>
<comment type="caution">
    <text evidence="3">The sequence shown here is derived from an EMBL/GenBank/DDBJ whole genome shotgun (WGS) entry which is preliminary data.</text>
</comment>
<dbReference type="CDD" id="cd06263">
    <property type="entry name" value="MAM"/>
    <property type="match status" value="1"/>
</dbReference>
<feature type="chain" id="PRO_5045823336" description="MAM domain-containing protein" evidence="1">
    <location>
        <begin position="21"/>
        <end position="161"/>
    </location>
</feature>
<dbReference type="InterPro" id="IPR013320">
    <property type="entry name" value="ConA-like_dom_sf"/>
</dbReference>
<proteinExistence type="predicted"/>
<accession>A0ABN8R8X8</accession>
<dbReference type="Proteomes" id="UP001159427">
    <property type="component" value="Unassembled WGS sequence"/>
</dbReference>
<reference evidence="3 4" key="1">
    <citation type="submission" date="2022-05" db="EMBL/GenBank/DDBJ databases">
        <authorList>
            <consortium name="Genoscope - CEA"/>
            <person name="William W."/>
        </authorList>
    </citation>
    <scope>NUCLEOTIDE SEQUENCE [LARGE SCALE GENOMIC DNA]</scope>
</reference>
<dbReference type="PANTHER" id="PTHR23282">
    <property type="entry name" value="APICAL ENDOSOMAL GLYCOPROTEIN PRECURSOR"/>
    <property type="match status" value="1"/>
</dbReference>
<keyword evidence="1" id="KW-0732">Signal</keyword>
<evidence type="ECO:0000259" key="2">
    <source>
        <dbReference type="PROSITE" id="PS50060"/>
    </source>
</evidence>
<keyword evidence="4" id="KW-1185">Reference proteome</keyword>
<dbReference type="InterPro" id="IPR051560">
    <property type="entry name" value="MAM_domain-containing"/>
</dbReference>